<comment type="caution">
    <text evidence="4">The sequence shown here is derived from an EMBL/GenBank/DDBJ whole genome shotgun (WGS) entry which is preliminary data.</text>
</comment>
<evidence type="ECO:0000259" key="3">
    <source>
        <dbReference type="Pfam" id="PF05532"/>
    </source>
</evidence>
<reference evidence="4" key="2">
    <citation type="submission" date="2023-01" db="EMBL/GenBank/DDBJ databases">
        <authorList>
            <person name="Sun Q."/>
            <person name="Evtushenko L."/>
        </authorList>
    </citation>
    <scope>NUCLEOTIDE SEQUENCE</scope>
    <source>
        <strain evidence="4">VKM B-1606</strain>
    </source>
</reference>
<dbReference type="InterPro" id="IPR036629">
    <property type="entry name" value="YjbJ_sf"/>
</dbReference>
<reference evidence="4" key="1">
    <citation type="journal article" date="2014" name="Int. J. Syst. Evol. Microbiol.">
        <title>Complete genome sequence of Corynebacterium casei LMG S-19264T (=DSM 44701T), isolated from a smear-ripened cheese.</title>
        <authorList>
            <consortium name="US DOE Joint Genome Institute (JGI-PGF)"/>
            <person name="Walter F."/>
            <person name="Albersmeier A."/>
            <person name="Kalinowski J."/>
            <person name="Ruckert C."/>
        </authorList>
    </citation>
    <scope>NUCLEOTIDE SEQUENCE</scope>
    <source>
        <strain evidence="4">VKM B-1606</strain>
    </source>
</reference>
<gene>
    <name evidence="4" type="ORF">GCM10008170_36470</name>
</gene>
<name>A0A9W6MTV3_9HYPH</name>
<dbReference type="EMBL" id="BSFF01000010">
    <property type="protein sequence ID" value="GLK57627.1"/>
    <property type="molecule type" value="Genomic_DNA"/>
</dbReference>
<protein>
    <recommendedName>
        <fullName evidence="3">CsbD-like domain-containing protein</fullName>
    </recommendedName>
</protein>
<dbReference type="Pfam" id="PF05532">
    <property type="entry name" value="CsbD"/>
    <property type="match status" value="1"/>
</dbReference>
<dbReference type="PANTHER" id="PTHR34977">
    <property type="entry name" value="UPF0337 PROTEIN YJBJ"/>
    <property type="match status" value="1"/>
</dbReference>
<proteinExistence type="inferred from homology"/>
<evidence type="ECO:0000256" key="2">
    <source>
        <dbReference type="SAM" id="MobiDB-lite"/>
    </source>
</evidence>
<dbReference type="AlphaFoldDB" id="A0A9W6MTV3"/>
<evidence type="ECO:0000256" key="1">
    <source>
        <dbReference type="ARBA" id="ARBA00009129"/>
    </source>
</evidence>
<dbReference type="InterPro" id="IPR050423">
    <property type="entry name" value="UPF0337_stress_rsp"/>
</dbReference>
<dbReference type="Gene3D" id="1.10.1470.10">
    <property type="entry name" value="YjbJ"/>
    <property type="match status" value="1"/>
</dbReference>
<dbReference type="Proteomes" id="UP001143400">
    <property type="component" value="Unassembled WGS sequence"/>
</dbReference>
<sequence>MRLYGRGVIRAIFLFTARRPRLGSRGPGTQEMETNVDKNRIEGAVKEVKGSVKEAIGKVTGNKATEAEGKATKVEGKVQGAVGKVADKVRDAGK</sequence>
<feature type="region of interest" description="Disordered" evidence="2">
    <location>
        <begin position="20"/>
        <end position="40"/>
    </location>
</feature>
<evidence type="ECO:0000313" key="5">
    <source>
        <dbReference type="Proteomes" id="UP001143400"/>
    </source>
</evidence>
<evidence type="ECO:0000313" key="4">
    <source>
        <dbReference type="EMBL" id="GLK57627.1"/>
    </source>
</evidence>
<accession>A0A9W6MTV3</accession>
<comment type="similarity">
    <text evidence="1">Belongs to the UPF0337 (CsbD) family.</text>
</comment>
<dbReference type="PANTHER" id="PTHR34977:SF1">
    <property type="entry name" value="UPF0337 PROTEIN YJBJ"/>
    <property type="match status" value="1"/>
</dbReference>
<dbReference type="SUPFAM" id="SSF69047">
    <property type="entry name" value="Hypothetical protein YjbJ"/>
    <property type="match status" value="1"/>
</dbReference>
<feature type="domain" description="CsbD-like" evidence="3">
    <location>
        <begin position="39"/>
        <end position="91"/>
    </location>
</feature>
<dbReference type="InterPro" id="IPR008462">
    <property type="entry name" value="CsbD"/>
</dbReference>
<organism evidence="4 5">
    <name type="scientific">Methylopila capsulata</name>
    <dbReference type="NCBI Taxonomy" id="61654"/>
    <lineage>
        <taxon>Bacteria</taxon>
        <taxon>Pseudomonadati</taxon>
        <taxon>Pseudomonadota</taxon>
        <taxon>Alphaproteobacteria</taxon>
        <taxon>Hyphomicrobiales</taxon>
        <taxon>Methylopilaceae</taxon>
        <taxon>Methylopila</taxon>
    </lineage>
</organism>